<dbReference type="PANTHER" id="PTHR12159:SF9">
    <property type="entry name" value="G_T MISMATCH-SPECIFIC THYMINE DNA GLYCOSYLASE"/>
    <property type="match status" value="1"/>
</dbReference>
<evidence type="ECO:0000259" key="5">
    <source>
        <dbReference type="Pfam" id="PF03167"/>
    </source>
</evidence>
<dbReference type="InterPro" id="IPR005122">
    <property type="entry name" value="Uracil-DNA_glycosylase-like"/>
</dbReference>
<keyword evidence="1" id="KW-0227">DNA damage</keyword>
<dbReference type="SUPFAM" id="SSF52141">
    <property type="entry name" value="Uracil-DNA glycosylase-like"/>
    <property type="match status" value="1"/>
</dbReference>
<evidence type="ECO:0000256" key="1">
    <source>
        <dbReference type="ARBA" id="ARBA00022763"/>
    </source>
</evidence>
<evidence type="ECO:0000256" key="4">
    <source>
        <dbReference type="SAM" id="MobiDB-lite"/>
    </source>
</evidence>
<protein>
    <submittedName>
        <fullName evidence="6">DNA glycosylase</fullName>
    </submittedName>
</protein>
<sequence length="268" mass="30358">MEAPRRSRRLARLSRLSNHTSSDSEASVPHGAKRARPASVLISTSDRHERGHKPHSSQARLKRYTHLPLLRDTLVPNLICVFVGMNPGIQTATAGHAYAHPSNHFWRLLHTSGCTNRRCLPEEDGDLPHLYAMGNTNLVGRPTRTTSELSKQEMAEGTPVLEDKIRMYKPEAVCFVGKGIWEAVWRWRYGGDPTKEEFKYGWQDETENLGRSKDGIQEQDNRGGVWDGAKVFVATSTSGLAASLSMQEKEAIWNDFGVWVKRRREERR</sequence>
<feature type="compositionally biased region" description="Basic residues" evidence="4">
    <location>
        <begin position="1"/>
        <end position="12"/>
    </location>
</feature>
<dbReference type="CDD" id="cd10028">
    <property type="entry name" value="UDG-F2_TDG_MUG"/>
    <property type="match status" value="1"/>
</dbReference>
<dbReference type="EMBL" id="CP151261">
    <property type="protein sequence ID" value="WZH44032.1"/>
    <property type="molecule type" value="Genomic_DNA"/>
</dbReference>
<gene>
    <name evidence="6" type="ORF">QYS62_005048</name>
</gene>
<keyword evidence="3" id="KW-0234">DNA repair</keyword>
<dbReference type="Gene3D" id="3.40.470.10">
    <property type="entry name" value="Uracil-DNA glycosylase-like domain"/>
    <property type="match status" value="1"/>
</dbReference>
<name>A0ABZ2WVU0_9HYPO</name>
<dbReference type="Proteomes" id="UP001489902">
    <property type="component" value="Chromosome 2"/>
</dbReference>
<evidence type="ECO:0000256" key="3">
    <source>
        <dbReference type="ARBA" id="ARBA00023204"/>
    </source>
</evidence>
<evidence type="ECO:0000256" key="2">
    <source>
        <dbReference type="ARBA" id="ARBA00022801"/>
    </source>
</evidence>
<reference evidence="6 7" key="1">
    <citation type="submission" date="2024-04" db="EMBL/GenBank/DDBJ databases">
        <title>Complete genome sequence of Fusarium acuminatum.</title>
        <authorList>
            <person name="Lan B."/>
        </authorList>
    </citation>
    <scope>NUCLEOTIDE SEQUENCE [LARGE SCALE GENOMIC DNA]</scope>
    <source>
        <strain evidence="6">1A</strain>
    </source>
</reference>
<keyword evidence="2" id="KW-0378">Hydrolase</keyword>
<organism evidence="6 7">
    <name type="scientific">Fusarium acuminatum</name>
    <dbReference type="NCBI Taxonomy" id="5515"/>
    <lineage>
        <taxon>Eukaryota</taxon>
        <taxon>Fungi</taxon>
        <taxon>Dikarya</taxon>
        <taxon>Ascomycota</taxon>
        <taxon>Pezizomycotina</taxon>
        <taxon>Sordariomycetes</taxon>
        <taxon>Hypocreomycetidae</taxon>
        <taxon>Hypocreales</taxon>
        <taxon>Nectriaceae</taxon>
        <taxon>Fusarium</taxon>
        <taxon>Fusarium tricinctum species complex</taxon>
    </lineage>
</organism>
<feature type="compositionally biased region" description="Basic residues" evidence="4">
    <location>
        <begin position="50"/>
        <end position="60"/>
    </location>
</feature>
<evidence type="ECO:0000313" key="7">
    <source>
        <dbReference type="Proteomes" id="UP001489902"/>
    </source>
</evidence>
<dbReference type="InterPro" id="IPR036895">
    <property type="entry name" value="Uracil-DNA_glycosylase-like_sf"/>
</dbReference>
<feature type="domain" description="Uracil-DNA glycosylase-like" evidence="5">
    <location>
        <begin position="77"/>
        <end position="256"/>
    </location>
</feature>
<dbReference type="InterPro" id="IPR015637">
    <property type="entry name" value="MUG/TDG"/>
</dbReference>
<dbReference type="PANTHER" id="PTHR12159">
    <property type="entry name" value="G/T AND G/U MISMATCH-SPECIFIC DNA GLYCOSYLASE"/>
    <property type="match status" value="1"/>
</dbReference>
<dbReference type="Pfam" id="PF03167">
    <property type="entry name" value="UDG"/>
    <property type="match status" value="1"/>
</dbReference>
<evidence type="ECO:0000313" key="6">
    <source>
        <dbReference type="EMBL" id="WZH44032.1"/>
    </source>
</evidence>
<proteinExistence type="predicted"/>
<keyword evidence="7" id="KW-1185">Reference proteome</keyword>
<accession>A0ABZ2WVU0</accession>
<feature type="region of interest" description="Disordered" evidence="4">
    <location>
        <begin position="1"/>
        <end position="60"/>
    </location>
</feature>